<dbReference type="EMBL" id="PCXO01000005">
    <property type="protein sequence ID" value="PIR41512.1"/>
    <property type="molecule type" value="Genomic_DNA"/>
</dbReference>
<dbReference type="SUPFAM" id="SSF56420">
    <property type="entry name" value="Peptide deformylase"/>
    <property type="match status" value="1"/>
</dbReference>
<dbReference type="AlphaFoldDB" id="A0A2H0R4R1"/>
<evidence type="ECO:0000256" key="1">
    <source>
        <dbReference type="ARBA" id="ARBA00010759"/>
    </source>
</evidence>
<dbReference type="GO" id="GO:0042586">
    <property type="term" value="F:peptide deformylase activity"/>
    <property type="evidence" value="ECO:0007669"/>
    <property type="project" value="UniProtKB-UniRule"/>
</dbReference>
<evidence type="ECO:0000256" key="2">
    <source>
        <dbReference type="HAMAP-Rule" id="MF_00163"/>
    </source>
</evidence>
<dbReference type="HAMAP" id="MF_00163">
    <property type="entry name" value="Pep_deformylase"/>
    <property type="match status" value="1"/>
</dbReference>
<comment type="catalytic activity">
    <reaction evidence="2">
        <text>N-terminal N-formyl-L-methionyl-[peptide] + H2O = N-terminal L-methionyl-[peptide] + formate</text>
        <dbReference type="Rhea" id="RHEA:24420"/>
        <dbReference type="Rhea" id="RHEA-COMP:10639"/>
        <dbReference type="Rhea" id="RHEA-COMP:10640"/>
        <dbReference type="ChEBI" id="CHEBI:15377"/>
        <dbReference type="ChEBI" id="CHEBI:15740"/>
        <dbReference type="ChEBI" id="CHEBI:49298"/>
        <dbReference type="ChEBI" id="CHEBI:64731"/>
        <dbReference type="EC" id="3.5.1.88"/>
    </reaction>
</comment>
<dbReference type="GO" id="GO:0006412">
    <property type="term" value="P:translation"/>
    <property type="evidence" value="ECO:0007669"/>
    <property type="project" value="UniProtKB-UniRule"/>
</dbReference>
<feature type="binding site" evidence="2">
    <location>
        <position position="137"/>
    </location>
    <ligand>
        <name>Fe cation</name>
        <dbReference type="ChEBI" id="CHEBI:24875"/>
    </ligand>
</feature>
<feature type="active site" evidence="2">
    <location>
        <position position="134"/>
    </location>
</feature>
<keyword evidence="2" id="KW-0648">Protein biosynthesis</keyword>
<dbReference type="PANTHER" id="PTHR10458:SF22">
    <property type="entry name" value="PEPTIDE DEFORMYLASE"/>
    <property type="match status" value="1"/>
</dbReference>
<keyword evidence="2" id="KW-0479">Metal-binding</keyword>
<dbReference type="NCBIfam" id="NF001159">
    <property type="entry name" value="PRK00150.1-3"/>
    <property type="match status" value="1"/>
</dbReference>
<evidence type="ECO:0000313" key="3">
    <source>
        <dbReference type="EMBL" id="PIR41512.1"/>
    </source>
</evidence>
<dbReference type="PIRSF" id="PIRSF004749">
    <property type="entry name" value="Pep_def"/>
    <property type="match status" value="1"/>
</dbReference>
<feature type="binding site" evidence="2">
    <location>
        <position position="133"/>
    </location>
    <ligand>
        <name>Fe cation</name>
        <dbReference type="ChEBI" id="CHEBI:24875"/>
    </ligand>
</feature>
<dbReference type="GO" id="GO:0046872">
    <property type="term" value="F:metal ion binding"/>
    <property type="evidence" value="ECO:0007669"/>
    <property type="project" value="UniProtKB-KW"/>
</dbReference>
<proteinExistence type="inferred from homology"/>
<dbReference type="PANTHER" id="PTHR10458">
    <property type="entry name" value="PEPTIDE DEFORMYLASE"/>
    <property type="match status" value="1"/>
</dbReference>
<comment type="function">
    <text evidence="2">Removes the formyl group from the N-terminal Met of newly synthesized proteins. Requires at least a dipeptide for an efficient rate of reaction. N-terminal L-methionine is a prerequisite for activity but the enzyme has broad specificity at other positions.</text>
</comment>
<dbReference type="InterPro" id="IPR023635">
    <property type="entry name" value="Peptide_deformylase"/>
</dbReference>
<sequence length="150" mass="17209">MKIVKKPDRILRQELNKIEILPDNIVEIVLAMQKTMVKAEGIGLAANQVNLNHQIFIIDENLAKENNVPWVYINPQITNFSKEKALLEEGCLSIPGLYTEVPRSKKIMIKGIDQNGQKFKFKARGFLARVLQHEFDHLQGKLISDYVKKN</sequence>
<dbReference type="Pfam" id="PF01327">
    <property type="entry name" value="Pep_deformylase"/>
    <property type="match status" value="1"/>
</dbReference>
<dbReference type="CDD" id="cd00487">
    <property type="entry name" value="Pep_deformylase"/>
    <property type="match status" value="1"/>
</dbReference>
<protein>
    <recommendedName>
        <fullName evidence="2">Peptide deformylase</fullName>
        <shortName evidence="2">PDF</shortName>
        <ecNumber evidence="2">3.5.1.88</ecNumber>
    </recommendedName>
    <alternativeName>
        <fullName evidence="2">Polypeptide deformylase</fullName>
    </alternativeName>
</protein>
<feature type="binding site" evidence="2">
    <location>
        <position position="91"/>
    </location>
    <ligand>
        <name>Fe cation</name>
        <dbReference type="ChEBI" id="CHEBI:24875"/>
    </ligand>
</feature>
<accession>A0A2H0R4R1</accession>
<keyword evidence="2" id="KW-0408">Iron</keyword>
<name>A0A2H0R4R1_9BACT</name>
<dbReference type="InterPro" id="IPR036821">
    <property type="entry name" value="Peptide_deformylase_sf"/>
</dbReference>
<comment type="cofactor">
    <cofactor evidence="2">
        <name>Fe(2+)</name>
        <dbReference type="ChEBI" id="CHEBI:29033"/>
    </cofactor>
    <text evidence="2">Binds 1 Fe(2+) ion.</text>
</comment>
<dbReference type="Gene3D" id="3.90.45.10">
    <property type="entry name" value="Peptide deformylase"/>
    <property type="match status" value="1"/>
</dbReference>
<keyword evidence="2" id="KW-0378">Hydrolase</keyword>
<gene>
    <name evidence="2 3" type="primary">def</name>
    <name evidence="3" type="ORF">COV31_01415</name>
</gene>
<evidence type="ECO:0000313" key="4">
    <source>
        <dbReference type="Proteomes" id="UP000230232"/>
    </source>
</evidence>
<organism evidence="3 4">
    <name type="scientific">Candidatus Yanofskybacteria bacterium CG10_big_fil_rev_8_21_14_0_10_46_23</name>
    <dbReference type="NCBI Taxonomy" id="1975098"/>
    <lineage>
        <taxon>Bacteria</taxon>
        <taxon>Candidatus Yanofskyibacteriota</taxon>
    </lineage>
</organism>
<dbReference type="PRINTS" id="PR01576">
    <property type="entry name" value="PDEFORMYLASE"/>
</dbReference>
<comment type="caution">
    <text evidence="3">The sequence shown here is derived from an EMBL/GenBank/DDBJ whole genome shotgun (WGS) entry which is preliminary data.</text>
</comment>
<reference evidence="3 4" key="1">
    <citation type="submission" date="2017-09" db="EMBL/GenBank/DDBJ databases">
        <title>Depth-based differentiation of microbial function through sediment-hosted aquifers and enrichment of novel symbionts in the deep terrestrial subsurface.</title>
        <authorList>
            <person name="Probst A.J."/>
            <person name="Ladd B."/>
            <person name="Jarett J.K."/>
            <person name="Geller-Mcgrath D.E."/>
            <person name="Sieber C.M."/>
            <person name="Emerson J.B."/>
            <person name="Anantharaman K."/>
            <person name="Thomas B.C."/>
            <person name="Malmstrom R."/>
            <person name="Stieglmeier M."/>
            <person name="Klingl A."/>
            <person name="Woyke T."/>
            <person name="Ryan C.M."/>
            <person name="Banfield J.F."/>
        </authorList>
    </citation>
    <scope>NUCLEOTIDE SEQUENCE [LARGE SCALE GENOMIC DNA]</scope>
    <source>
        <strain evidence="3">CG10_big_fil_rev_8_21_14_0_10_46_23</strain>
    </source>
</reference>
<dbReference type="NCBIfam" id="TIGR00079">
    <property type="entry name" value="pept_deformyl"/>
    <property type="match status" value="1"/>
</dbReference>
<dbReference type="EC" id="3.5.1.88" evidence="2"/>
<comment type="similarity">
    <text evidence="1 2">Belongs to the polypeptide deformylase family.</text>
</comment>
<dbReference type="Proteomes" id="UP000230232">
    <property type="component" value="Unassembled WGS sequence"/>
</dbReference>